<proteinExistence type="inferred from homology"/>
<dbReference type="Gene3D" id="3.40.50.300">
    <property type="entry name" value="P-loop containing nucleotide triphosphate hydrolases"/>
    <property type="match status" value="2"/>
</dbReference>
<keyword evidence="5 7" id="KW-1133">Transmembrane helix</keyword>
<keyword evidence="4 7" id="KW-0812">Transmembrane</keyword>
<feature type="transmembrane region" description="Helical" evidence="7">
    <location>
        <begin position="12"/>
        <end position="34"/>
    </location>
</feature>
<organism evidence="8 9">
    <name type="scientific">Enterocloster lavalensis</name>
    <dbReference type="NCBI Taxonomy" id="460384"/>
    <lineage>
        <taxon>Bacteria</taxon>
        <taxon>Bacillati</taxon>
        <taxon>Bacillota</taxon>
        <taxon>Clostridia</taxon>
        <taxon>Lachnospirales</taxon>
        <taxon>Lachnospiraceae</taxon>
        <taxon>Enterocloster</taxon>
    </lineage>
</organism>
<reference evidence="9" key="1">
    <citation type="submission" date="2016-10" db="EMBL/GenBank/DDBJ databases">
        <authorList>
            <person name="Varghese N."/>
            <person name="Submissions S."/>
        </authorList>
    </citation>
    <scope>NUCLEOTIDE SEQUENCE [LARGE SCALE GENOMIC DNA]</scope>
    <source>
        <strain evidence="9">NLAE-zl-G277</strain>
    </source>
</reference>
<dbReference type="InterPro" id="IPR027417">
    <property type="entry name" value="P-loop_NTPase"/>
</dbReference>
<sequence>MVKNLIKHIPLYLLGVIVSGYMINALASNVVEAVYTKNAALLWDPSLFGRPGTYVYGAAVVVFVRLLYAVFHVESAARTAKRVMKAQGDKEDGVLENSRFMNDKERDQNFRPCRFTKMDQEKKDGIPVRAVYGKKKELEINLASPMHGLVIGSTGSGKTTTFINPMIQILAASAAGSSMICTDPKGELFQLHSGTLRDRGYKVMVLDLRDPYSSFRWNPLNDLYDRYQLYLNTGDEIYKRTDSAAESGLPLVNQPGDYGEVWYEYGGKAYAKRRELLNKIRVERQKIYDEVYEDLNDLISVICPVESKDDPVWEKGARSIIMAVCLAMLEDSEFPELEMTREKFCFYNINRAIGNSDNNFEDLRNYFKGRDPLSKAVGLSKQVLSAAENTLASYMSIAFDKLSMFNDEGLCALTSDTDIDPMVFAGEPTALFLKIPDEKDTRHALAAVFVLCIYKALIKVASAREDLSLPRNVYFILDEFGNMPKIDKFDKMITVGRSRKIWFNMVVQSYAQLNNVYGDTVADIIKSNCGMKMFIGSNDIETCKEFSELCGNMTVSTRSVSTSSSDKTGQYNVSSQLQTRPLIYPSDLQKLNNKSSSGNAIIVTFGNYPLKTKFTPSYKCPLYKFTAMELDDIRDNAFFGEDVYYDLAERNYLTLEGGPEDGVEPERGEVS</sequence>
<evidence type="ECO:0000256" key="4">
    <source>
        <dbReference type="ARBA" id="ARBA00022692"/>
    </source>
</evidence>
<gene>
    <name evidence="8" type="ORF">SAMN05216313_14114</name>
</gene>
<dbReference type="AlphaFoldDB" id="A0A1I0K217"/>
<evidence type="ECO:0000256" key="6">
    <source>
        <dbReference type="ARBA" id="ARBA00023136"/>
    </source>
</evidence>
<dbReference type="STRING" id="460384.SAMN05216313_14114"/>
<evidence type="ECO:0000313" key="9">
    <source>
        <dbReference type="Proteomes" id="UP000198508"/>
    </source>
</evidence>
<dbReference type="RefSeq" id="WP_207648781.1">
    <property type="nucleotide sequence ID" value="NZ_DAINWJ010000035.1"/>
</dbReference>
<evidence type="ECO:0000256" key="2">
    <source>
        <dbReference type="ARBA" id="ARBA00008806"/>
    </source>
</evidence>
<dbReference type="PANTHER" id="PTHR37937">
    <property type="entry name" value="CONJUGATIVE TRANSFER: DNA TRANSPORT"/>
    <property type="match status" value="1"/>
</dbReference>
<dbReference type="PANTHER" id="PTHR37937:SF1">
    <property type="entry name" value="CONJUGATIVE TRANSFER: DNA TRANSPORT"/>
    <property type="match status" value="1"/>
</dbReference>
<feature type="transmembrane region" description="Helical" evidence="7">
    <location>
        <begin position="54"/>
        <end position="73"/>
    </location>
</feature>
<accession>A0A1I0K217</accession>
<dbReference type="CDD" id="cd01127">
    <property type="entry name" value="TrwB_TraG_TraD_VirD4"/>
    <property type="match status" value="2"/>
</dbReference>
<dbReference type="InterPro" id="IPR003688">
    <property type="entry name" value="TraG/VirD4"/>
</dbReference>
<evidence type="ECO:0000256" key="7">
    <source>
        <dbReference type="SAM" id="Phobius"/>
    </source>
</evidence>
<protein>
    <submittedName>
        <fullName evidence="8">Type IV secretory system Conjugative DNA transfer</fullName>
    </submittedName>
</protein>
<name>A0A1I0K217_9FIRM</name>
<evidence type="ECO:0000256" key="1">
    <source>
        <dbReference type="ARBA" id="ARBA00004651"/>
    </source>
</evidence>
<dbReference type="Pfam" id="PF02534">
    <property type="entry name" value="T4SS-DNA_transf"/>
    <property type="match status" value="1"/>
</dbReference>
<evidence type="ECO:0000256" key="3">
    <source>
        <dbReference type="ARBA" id="ARBA00022475"/>
    </source>
</evidence>
<dbReference type="EMBL" id="FOIM01000041">
    <property type="protein sequence ID" value="SEU16988.1"/>
    <property type="molecule type" value="Genomic_DNA"/>
</dbReference>
<evidence type="ECO:0000256" key="5">
    <source>
        <dbReference type="ARBA" id="ARBA00022989"/>
    </source>
</evidence>
<dbReference type="InterPro" id="IPR051539">
    <property type="entry name" value="T4SS-coupling_protein"/>
</dbReference>
<keyword evidence="3" id="KW-1003">Cell membrane</keyword>
<keyword evidence="9" id="KW-1185">Reference proteome</keyword>
<comment type="subcellular location">
    <subcellularLocation>
        <location evidence="1">Cell membrane</location>
        <topology evidence="1">Multi-pass membrane protein</topology>
    </subcellularLocation>
</comment>
<dbReference type="SUPFAM" id="SSF52540">
    <property type="entry name" value="P-loop containing nucleoside triphosphate hydrolases"/>
    <property type="match status" value="1"/>
</dbReference>
<comment type="similarity">
    <text evidence="2">Belongs to the VirD4/TraG family.</text>
</comment>
<evidence type="ECO:0000313" key="8">
    <source>
        <dbReference type="EMBL" id="SEU16988.1"/>
    </source>
</evidence>
<keyword evidence="6 7" id="KW-0472">Membrane</keyword>
<dbReference type="Proteomes" id="UP000198508">
    <property type="component" value="Unassembled WGS sequence"/>
</dbReference>
<dbReference type="GO" id="GO:0005886">
    <property type="term" value="C:plasma membrane"/>
    <property type="evidence" value="ECO:0007669"/>
    <property type="project" value="UniProtKB-SubCell"/>
</dbReference>